<feature type="domain" description="Aldehyde dehydrogenase" evidence="5">
    <location>
        <begin position="31"/>
        <end position="492"/>
    </location>
</feature>
<dbReference type="EMBL" id="VWPJ01000007">
    <property type="protein sequence ID" value="KAA5605871.1"/>
    <property type="molecule type" value="Genomic_DNA"/>
</dbReference>
<dbReference type="PANTHER" id="PTHR11699">
    <property type="entry name" value="ALDEHYDE DEHYDROGENASE-RELATED"/>
    <property type="match status" value="1"/>
</dbReference>
<protein>
    <submittedName>
        <fullName evidence="6">Aldehyde dehydrogenase family protein</fullName>
    </submittedName>
</protein>
<evidence type="ECO:0000256" key="2">
    <source>
        <dbReference type="ARBA" id="ARBA00023002"/>
    </source>
</evidence>
<dbReference type="InterPro" id="IPR016162">
    <property type="entry name" value="Ald_DH_N"/>
</dbReference>
<reference evidence="6 7" key="1">
    <citation type="submission" date="2019-09" db="EMBL/GenBank/DDBJ databases">
        <title>Genome sequence of Roseospira marina, one of the more divergent members of the non-sulfur purple photosynthetic bacterial family, the Rhodospirillaceae.</title>
        <authorList>
            <person name="Meyer T."/>
            <person name="Kyndt J."/>
        </authorList>
    </citation>
    <scope>NUCLEOTIDE SEQUENCE [LARGE SCALE GENOMIC DNA]</scope>
    <source>
        <strain evidence="6 7">DSM 15113</strain>
    </source>
</reference>
<dbReference type="FunFam" id="3.40.605.10:FF:000007">
    <property type="entry name" value="NAD/NADP-dependent betaine aldehyde dehydrogenase"/>
    <property type="match status" value="1"/>
</dbReference>
<evidence type="ECO:0000313" key="6">
    <source>
        <dbReference type="EMBL" id="KAA5605871.1"/>
    </source>
</evidence>
<comment type="similarity">
    <text evidence="1 4">Belongs to the aldehyde dehydrogenase family.</text>
</comment>
<keyword evidence="7" id="KW-1185">Reference proteome</keyword>
<dbReference type="InterPro" id="IPR015590">
    <property type="entry name" value="Aldehyde_DH_dom"/>
</dbReference>
<sequence length="497" mass="52788">MPLDTTPQTDPFALAQALSGHHLIDGQLVAAASGRTFDVVNPATGAVIGQAAEGNADDVERAVQAAAHAQTAWKRLPARQRGKLVTECGTRLAQHADELGRLIALETGKALRTESRVEAGVLADMFLFFGGLGSELKGESVPFNPDMMTVTVREPVGVVGAIIPWNVPLLLMAMKIAPALVAGNTVVVKSAEEAPLTVLRVCQIMNEILPPGCFNMLSGFGPDCGGPLVAHPKVAKVSFTGSVETGRIVARAAADRLIPVTLELGGKSPMIVMDDADLDRAVEGAITGMRFTRQGQSCTASSRIYVHEAVHDAFVAKVRARVDAMVMGDPLDEATDIGTIISPQQFEKVQGYIEAGKKAGGTAIACSRLPQDPALKKGLFLQPVIFTDIGPDAPPAKEEIFGPVACVFKFRDYEAVIDEANTSEYGLAATIWTRDLRTAMNATQRLEAGFVQVNQNLVVQPNLSYGGVKASGLGKEASLESMLEHFTHKKTIIINMT</sequence>
<evidence type="ECO:0000256" key="4">
    <source>
        <dbReference type="RuleBase" id="RU003345"/>
    </source>
</evidence>
<proteinExistence type="inferred from homology"/>
<feature type="active site" evidence="3">
    <location>
        <position position="263"/>
    </location>
</feature>
<dbReference type="InterPro" id="IPR029510">
    <property type="entry name" value="Ald_DH_CS_GLU"/>
</dbReference>
<dbReference type="GO" id="GO:0016620">
    <property type="term" value="F:oxidoreductase activity, acting on the aldehyde or oxo group of donors, NAD or NADP as acceptor"/>
    <property type="evidence" value="ECO:0007669"/>
    <property type="project" value="InterPro"/>
</dbReference>
<comment type="caution">
    <text evidence="6">The sequence shown here is derived from an EMBL/GenBank/DDBJ whole genome shotgun (WGS) entry which is preliminary data.</text>
</comment>
<dbReference type="InterPro" id="IPR016161">
    <property type="entry name" value="Ald_DH/histidinol_DH"/>
</dbReference>
<organism evidence="6 7">
    <name type="scientific">Roseospira marina</name>
    <dbReference type="NCBI Taxonomy" id="140057"/>
    <lineage>
        <taxon>Bacteria</taxon>
        <taxon>Pseudomonadati</taxon>
        <taxon>Pseudomonadota</taxon>
        <taxon>Alphaproteobacteria</taxon>
        <taxon>Rhodospirillales</taxon>
        <taxon>Rhodospirillaceae</taxon>
        <taxon>Roseospira</taxon>
    </lineage>
</organism>
<accession>A0A5M6ICA1</accession>
<dbReference type="AlphaFoldDB" id="A0A5M6ICA1"/>
<dbReference type="FunFam" id="3.40.309.10:FF:000012">
    <property type="entry name" value="Betaine aldehyde dehydrogenase"/>
    <property type="match status" value="1"/>
</dbReference>
<dbReference type="InterPro" id="IPR016160">
    <property type="entry name" value="Ald_DH_CS_CYS"/>
</dbReference>
<dbReference type="PROSITE" id="PS00070">
    <property type="entry name" value="ALDEHYDE_DEHYDR_CYS"/>
    <property type="match status" value="1"/>
</dbReference>
<evidence type="ECO:0000256" key="3">
    <source>
        <dbReference type="PROSITE-ProRule" id="PRU10007"/>
    </source>
</evidence>
<evidence type="ECO:0000259" key="5">
    <source>
        <dbReference type="Pfam" id="PF00171"/>
    </source>
</evidence>
<dbReference type="PROSITE" id="PS00687">
    <property type="entry name" value="ALDEHYDE_DEHYDR_GLU"/>
    <property type="match status" value="1"/>
</dbReference>
<dbReference type="InterPro" id="IPR016163">
    <property type="entry name" value="Ald_DH_C"/>
</dbReference>
<dbReference type="RefSeq" id="WP_150062201.1">
    <property type="nucleotide sequence ID" value="NZ_JACHII010000004.1"/>
</dbReference>
<dbReference type="Gene3D" id="3.40.605.10">
    <property type="entry name" value="Aldehyde Dehydrogenase, Chain A, domain 1"/>
    <property type="match status" value="1"/>
</dbReference>
<name>A0A5M6ICA1_9PROT</name>
<evidence type="ECO:0000256" key="1">
    <source>
        <dbReference type="ARBA" id="ARBA00009986"/>
    </source>
</evidence>
<dbReference type="Pfam" id="PF00171">
    <property type="entry name" value="Aldedh"/>
    <property type="match status" value="1"/>
</dbReference>
<dbReference type="CDD" id="cd07108">
    <property type="entry name" value="ALDH_MGR_2402"/>
    <property type="match status" value="1"/>
</dbReference>
<evidence type="ECO:0000313" key="7">
    <source>
        <dbReference type="Proteomes" id="UP000324065"/>
    </source>
</evidence>
<dbReference type="Proteomes" id="UP000324065">
    <property type="component" value="Unassembled WGS sequence"/>
</dbReference>
<dbReference type="SUPFAM" id="SSF53720">
    <property type="entry name" value="ALDH-like"/>
    <property type="match status" value="1"/>
</dbReference>
<dbReference type="Gene3D" id="3.40.309.10">
    <property type="entry name" value="Aldehyde Dehydrogenase, Chain A, domain 2"/>
    <property type="match status" value="1"/>
</dbReference>
<gene>
    <name evidence="6" type="ORF">F1188_09690</name>
</gene>
<keyword evidence="2 4" id="KW-0560">Oxidoreductase</keyword>
<dbReference type="OrthoDB" id="9772584at2"/>